<dbReference type="CDD" id="cd03225">
    <property type="entry name" value="ABC_cobalt_CbiO_domain1"/>
    <property type="match status" value="1"/>
</dbReference>
<comment type="subcellular location">
    <subcellularLocation>
        <location evidence="1">Cell membrane</location>
        <topology evidence="1">Peripheral membrane protein</topology>
    </subcellularLocation>
</comment>
<dbReference type="Gene3D" id="3.40.50.300">
    <property type="entry name" value="P-loop containing nucleotide triphosphate hydrolases"/>
    <property type="match status" value="1"/>
</dbReference>
<evidence type="ECO:0000256" key="5">
    <source>
        <dbReference type="ARBA" id="ARBA00022741"/>
    </source>
</evidence>
<keyword evidence="4" id="KW-1003">Cell membrane</keyword>
<dbReference type="GO" id="GO:0016887">
    <property type="term" value="F:ATP hydrolysis activity"/>
    <property type="evidence" value="ECO:0007669"/>
    <property type="project" value="InterPro"/>
</dbReference>
<dbReference type="InterPro" id="IPR003593">
    <property type="entry name" value="AAA+_ATPase"/>
</dbReference>
<evidence type="ECO:0000259" key="9">
    <source>
        <dbReference type="PROSITE" id="PS50893"/>
    </source>
</evidence>
<dbReference type="GO" id="GO:0042626">
    <property type="term" value="F:ATPase-coupled transmembrane transporter activity"/>
    <property type="evidence" value="ECO:0007669"/>
    <property type="project" value="TreeGrafter"/>
</dbReference>
<dbReference type="PANTHER" id="PTHR43553:SF24">
    <property type="entry name" value="ENERGY-COUPLING FACTOR TRANSPORTER ATP-BINDING PROTEIN ECFA1"/>
    <property type="match status" value="1"/>
</dbReference>
<gene>
    <name evidence="10" type="ORF">DXC93_13780</name>
</gene>
<evidence type="ECO:0000256" key="2">
    <source>
        <dbReference type="ARBA" id="ARBA00005417"/>
    </source>
</evidence>
<keyword evidence="8" id="KW-0472">Membrane</keyword>
<keyword evidence="6 10" id="KW-0067">ATP-binding</keyword>
<organism evidence="10 11">
    <name type="scientific">Dorea formicigenerans</name>
    <dbReference type="NCBI Taxonomy" id="39486"/>
    <lineage>
        <taxon>Bacteria</taxon>
        <taxon>Bacillati</taxon>
        <taxon>Bacillota</taxon>
        <taxon>Clostridia</taxon>
        <taxon>Lachnospirales</taxon>
        <taxon>Lachnospiraceae</taxon>
        <taxon>Dorea</taxon>
    </lineage>
</organism>
<dbReference type="SMART" id="SM00382">
    <property type="entry name" value="AAA"/>
    <property type="match status" value="1"/>
</dbReference>
<evidence type="ECO:0000313" key="10">
    <source>
        <dbReference type="EMBL" id="RGK80185.1"/>
    </source>
</evidence>
<dbReference type="RefSeq" id="WP_117660620.1">
    <property type="nucleotide sequence ID" value="NZ_QSRA01000022.1"/>
</dbReference>
<keyword evidence="7" id="KW-1278">Translocase</keyword>
<dbReference type="InterPro" id="IPR027417">
    <property type="entry name" value="P-loop_NTPase"/>
</dbReference>
<dbReference type="Pfam" id="PF00005">
    <property type="entry name" value="ABC_tran"/>
    <property type="match status" value="1"/>
</dbReference>
<dbReference type="FunFam" id="3.40.50.300:FF:000224">
    <property type="entry name" value="Energy-coupling factor transporter ATP-binding protein EcfA"/>
    <property type="match status" value="1"/>
</dbReference>
<dbReference type="InterPro" id="IPR017871">
    <property type="entry name" value="ABC_transporter-like_CS"/>
</dbReference>
<evidence type="ECO:0000256" key="1">
    <source>
        <dbReference type="ARBA" id="ARBA00004202"/>
    </source>
</evidence>
<dbReference type="PROSITE" id="PS50893">
    <property type="entry name" value="ABC_TRANSPORTER_2"/>
    <property type="match status" value="1"/>
</dbReference>
<accession>A0A3E4PK49</accession>
<dbReference type="GO" id="GO:0005524">
    <property type="term" value="F:ATP binding"/>
    <property type="evidence" value="ECO:0007669"/>
    <property type="project" value="UniProtKB-KW"/>
</dbReference>
<dbReference type="AlphaFoldDB" id="A0A3E4PK49"/>
<dbReference type="PANTHER" id="PTHR43553">
    <property type="entry name" value="HEAVY METAL TRANSPORTER"/>
    <property type="match status" value="1"/>
</dbReference>
<evidence type="ECO:0000256" key="3">
    <source>
        <dbReference type="ARBA" id="ARBA00022448"/>
    </source>
</evidence>
<evidence type="ECO:0000256" key="4">
    <source>
        <dbReference type="ARBA" id="ARBA00022475"/>
    </source>
</evidence>
<name>A0A3E4PK49_9FIRM</name>
<evidence type="ECO:0000256" key="8">
    <source>
        <dbReference type="ARBA" id="ARBA00023136"/>
    </source>
</evidence>
<dbReference type="Proteomes" id="UP000261324">
    <property type="component" value="Unassembled WGS sequence"/>
</dbReference>
<dbReference type="PROSITE" id="PS00211">
    <property type="entry name" value="ABC_TRANSPORTER_1"/>
    <property type="match status" value="1"/>
</dbReference>
<evidence type="ECO:0000313" key="11">
    <source>
        <dbReference type="Proteomes" id="UP000261324"/>
    </source>
</evidence>
<dbReference type="InterPro" id="IPR003439">
    <property type="entry name" value="ABC_transporter-like_ATP-bd"/>
</dbReference>
<dbReference type="GO" id="GO:0043190">
    <property type="term" value="C:ATP-binding cassette (ABC) transporter complex"/>
    <property type="evidence" value="ECO:0007669"/>
    <property type="project" value="TreeGrafter"/>
</dbReference>
<evidence type="ECO:0000256" key="6">
    <source>
        <dbReference type="ARBA" id="ARBA00022840"/>
    </source>
</evidence>
<evidence type="ECO:0000256" key="7">
    <source>
        <dbReference type="ARBA" id="ARBA00022967"/>
    </source>
</evidence>
<dbReference type="InterPro" id="IPR015856">
    <property type="entry name" value="ABC_transpr_CbiO/EcfA_su"/>
</dbReference>
<dbReference type="EMBL" id="QSRA01000022">
    <property type="protein sequence ID" value="RGK80185.1"/>
    <property type="molecule type" value="Genomic_DNA"/>
</dbReference>
<keyword evidence="3" id="KW-0813">Transport</keyword>
<protein>
    <submittedName>
        <fullName evidence="10">ABC transporter ATP-binding protein</fullName>
    </submittedName>
</protein>
<dbReference type="InterPro" id="IPR050095">
    <property type="entry name" value="ECF_ABC_transporter_ATP-bd"/>
</dbReference>
<comment type="caution">
    <text evidence="10">The sequence shown here is derived from an EMBL/GenBank/DDBJ whole genome shotgun (WGS) entry which is preliminary data.</text>
</comment>
<keyword evidence="5" id="KW-0547">Nucleotide-binding</keyword>
<feature type="domain" description="ABC transporter" evidence="9">
    <location>
        <begin position="5"/>
        <end position="246"/>
    </location>
</feature>
<dbReference type="SUPFAM" id="SSF52540">
    <property type="entry name" value="P-loop containing nucleoside triphosphate hydrolases"/>
    <property type="match status" value="1"/>
</dbReference>
<proteinExistence type="inferred from homology"/>
<comment type="similarity">
    <text evidence="2">Belongs to the ABC transporter superfamily.</text>
</comment>
<sequence>MSVCIEFKDVSYAYPLTNKAAVKHLNCKLESGKCYGIIGPNAGGKTTFCNLMRGLCPKFYGGILKGDVIVNGKSTREWEDEELSVQIGYVFQDPFAQVSGIKETVFEEIGMGLENLGVETEEMIQRILEISKMVNVEALLQKNPLALSGGQCQRVAFASVLALNSDIIVIDEPTSQLDPSSTNDVFEIISALKNQGKTVIIAEHKVDLLAEYCDEIIAMAEGRIIAQGDTREVLANPILREKGVRIPQTVSLAVNMEKEGIPLRNIPINKKEAIELLKEREG</sequence>
<reference evidence="10 11" key="1">
    <citation type="submission" date="2018-08" db="EMBL/GenBank/DDBJ databases">
        <title>A genome reference for cultivated species of the human gut microbiota.</title>
        <authorList>
            <person name="Zou Y."/>
            <person name="Xue W."/>
            <person name="Luo G."/>
        </authorList>
    </citation>
    <scope>NUCLEOTIDE SEQUENCE [LARGE SCALE GENOMIC DNA]</scope>
    <source>
        <strain evidence="10 11">TF09-3</strain>
    </source>
</reference>